<dbReference type="AlphaFoldDB" id="A0AAJ1C144"/>
<reference evidence="1" key="1">
    <citation type="submission" date="2022-06" db="EMBL/GenBank/DDBJ databases">
        <authorList>
            <person name="Sun Q."/>
        </authorList>
    </citation>
    <scope>NUCLEOTIDE SEQUENCE</scope>
    <source>
        <strain evidence="1">S101</strain>
    </source>
</reference>
<dbReference type="GO" id="GO:0030151">
    <property type="term" value="F:molybdenum ion binding"/>
    <property type="evidence" value="ECO:0007669"/>
    <property type="project" value="InterPro"/>
</dbReference>
<dbReference type="InterPro" id="IPR006975">
    <property type="entry name" value="NifQ"/>
</dbReference>
<dbReference type="RefSeq" id="WP_250913756.1">
    <property type="nucleotide sequence ID" value="NZ_JAMXLX010000012.1"/>
</dbReference>
<accession>A0AAJ1C144</accession>
<dbReference type="GO" id="GO:0009399">
    <property type="term" value="P:nitrogen fixation"/>
    <property type="evidence" value="ECO:0007669"/>
    <property type="project" value="InterPro"/>
</dbReference>
<comment type="caution">
    <text evidence="1">The sequence shown here is derived from an EMBL/GenBank/DDBJ whole genome shotgun (WGS) entry which is preliminary data.</text>
</comment>
<sequence length="208" mass="23512">MFADHYACLIAGQWPAIDADTAFDRHALACVLSIARDEDLSGRATIAEATGLGPKELMRLVARNFPAVPFDSFGIDPDEAEPEWDEEEEILFELLLQHRDPGIAASLHFARIIARRAMRDDHLWQDLGLFERAELTRLLNRHFPMLAAGNTGNMKWKKYFYRRLCEAEGFSLCTAPSCRECGDFDACFGEETGESRLARLKNGMVQWA</sequence>
<dbReference type="EMBL" id="JAMXLX010000012">
    <property type="protein sequence ID" value="MCO5959864.1"/>
    <property type="molecule type" value="Genomic_DNA"/>
</dbReference>
<dbReference type="Pfam" id="PF04891">
    <property type="entry name" value="NifQ"/>
    <property type="match status" value="1"/>
</dbReference>
<gene>
    <name evidence="1" type="ORF">NBH21_24150</name>
</gene>
<name>A0AAJ1C144_9HYPH</name>
<evidence type="ECO:0000313" key="2">
    <source>
        <dbReference type="Proteomes" id="UP001155380"/>
    </source>
</evidence>
<evidence type="ECO:0000313" key="1">
    <source>
        <dbReference type="EMBL" id="MCO5959864.1"/>
    </source>
</evidence>
<organism evidence="1 2">
    <name type="scientific">Ciceribacter sichuanensis</name>
    <dbReference type="NCBI Taxonomy" id="2949647"/>
    <lineage>
        <taxon>Bacteria</taxon>
        <taxon>Pseudomonadati</taxon>
        <taxon>Pseudomonadota</taxon>
        <taxon>Alphaproteobacteria</taxon>
        <taxon>Hyphomicrobiales</taxon>
        <taxon>Rhizobiaceae</taxon>
        <taxon>Ciceribacter</taxon>
    </lineage>
</organism>
<protein>
    <submittedName>
        <fullName evidence="1">Nitrogen fixation protein NifQ</fullName>
    </submittedName>
</protein>
<proteinExistence type="predicted"/>
<dbReference type="Proteomes" id="UP001155380">
    <property type="component" value="Unassembled WGS sequence"/>
</dbReference>